<evidence type="ECO:0000313" key="6">
    <source>
        <dbReference type="EMBL" id="AIS52857.1"/>
    </source>
</evidence>
<keyword evidence="3 5" id="KW-1133">Transmembrane helix</keyword>
<dbReference type="InterPro" id="IPR035906">
    <property type="entry name" value="MetI-like_sf"/>
</dbReference>
<gene>
    <name evidence="6" type="ORF">TKV_c17030</name>
</gene>
<dbReference type="EMBL" id="CP009170">
    <property type="protein sequence ID" value="AIS52857.1"/>
    <property type="molecule type" value="Genomic_DNA"/>
</dbReference>
<proteinExistence type="predicted"/>
<dbReference type="Gene3D" id="1.10.3720.10">
    <property type="entry name" value="MetI-like"/>
    <property type="match status" value="1"/>
</dbReference>
<protein>
    <submittedName>
        <fullName evidence="6">ABC-type maltose transport system, permease component</fullName>
    </submittedName>
</protein>
<dbReference type="KEGG" id="tki:TKV_c17030"/>
<organism evidence="6 7">
    <name type="scientific">Thermoanaerobacter kivui</name>
    <name type="common">Acetogenium kivui</name>
    <dbReference type="NCBI Taxonomy" id="2325"/>
    <lineage>
        <taxon>Bacteria</taxon>
        <taxon>Bacillati</taxon>
        <taxon>Bacillota</taxon>
        <taxon>Clostridia</taxon>
        <taxon>Thermoanaerobacterales</taxon>
        <taxon>Thermoanaerobacteraceae</taxon>
        <taxon>Thermoanaerobacter</taxon>
    </lineage>
</organism>
<accession>A0A097ASU3</accession>
<keyword evidence="4 5" id="KW-0472">Membrane</keyword>
<dbReference type="HOGENOM" id="CLU_2541484_0_0_9"/>
<reference evidence="7" key="1">
    <citation type="journal article" date="2015" name="Genome Announc.">
        <title>Whole-Genome Sequences of 80 Environmental and Clinical Isolates of Burkholderia pseudomallei.</title>
        <authorList>
            <person name="Johnson S.L."/>
            <person name="Baker A.L."/>
            <person name="Chain P.S."/>
            <person name="Currie B.J."/>
            <person name="Daligault H.E."/>
            <person name="Davenport K.W."/>
            <person name="Davis C.B."/>
            <person name="Inglis T.J."/>
            <person name="Kaestli M."/>
            <person name="Koren S."/>
            <person name="Mayo M."/>
            <person name="Merritt A.J."/>
            <person name="Price E.P."/>
            <person name="Sarovich D.S."/>
            <person name="Warner J."/>
            <person name="Rosovitz M.J."/>
        </authorList>
    </citation>
    <scope>NUCLEOTIDE SEQUENCE [LARGE SCALE GENOMIC DNA]</scope>
    <source>
        <strain evidence="7">DSM 2030</strain>
    </source>
</reference>
<evidence type="ECO:0000256" key="2">
    <source>
        <dbReference type="ARBA" id="ARBA00022692"/>
    </source>
</evidence>
<dbReference type="Proteomes" id="UP000029669">
    <property type="component" value="Chromosome"/>
</dbReference>
<evidence type="ECO:0000256" key="4">
    <source>
        <dbReference type="ARBA" id="ARBA00023136"/>
    </source>
</evidence>
<evidence type="ECO:0000256" key="3">
    <source>
        <dbReference type="ARBA" id="ARBA00022989"/>
    </source>
</evidence>
<keyword evidence="2 5" id="KW-0812">Transmembrane</keyword>
<feature type="transmembrane region" description="Helical" evidence="5">
    <location>
        <begin position="29"/>
        <end position="53"/>
    </location>
</feature>
<evidence type="ECO:0000256" key="1">
    <source>
        <dbReference type="ARBA" id="ARBA00004141"/>
    </source>
</evidence>
<comment type="subcellular location">
    <subcellularLocation>
        <location evidence="1">Membrane</location>
        <topology evidence="1">Multi-pass membrane protein</topology>
    </subcellularLocation>
</comment>
<dbReference type="SUPFAM" id="SSF161098">
    <property type="entry name" value="MetI-like"/>
    <property type="match status" value="1"/>
</dbReference>
<dbReference type="STRING" id="2325.TKV_c17030"/>
<keyword evidence="7" id="KW-1185">Reference proteome</keyword>
<dbReference type="eggNOG" id="COG3833">
    <property type="taxonomic scope" value="Bacteria"/>
</dbReference>
<dbReference type="AlphaFoldDB" id="A0A097ASU3"/>
<dbReference type="GO" id="GO:0016020">
    <property type="term" value="C:membrane"/>
    <property type="evidence" value="ECO:0007669"/>
    <property type="project" value="UniProtKB-SubCell"/>
</dbReference>
<evidence type="ECO:0000256" key="5">
    <source>
        <dbReference type="SAM" id="Phobius"/>
    </source>
</evidence>
<evidence type="ECO:0000313" key="7">
    <source>
        <dbReference type="Proteomes" id="UP000029669"/>
    </source>
</evidence>
<sequence>MEYASVKIGDKKTTKKIYYREKLKPHEKVSLWISRLIIWAVIAIMMFPVAWVVGASMAPGDAFFSGSIFPQHMTFQNYKDVLR</sequence>
<name>A0A097ASU3_THEKI</name>